<name>A0AA88L3V8_ARTSF</name>
<accession>A0AA88L3V8</accession>
<feature type="region of interest" description="Disordered" evidence="1">
    <location>
        <begin position="1"/>
        <end position="21"/>
    </location>
</feature>
<dbReference type="EMBL" id="JAVRJZ010000020">
    <property type="protein sequence ID" value="KAK2705582.1"/>
    <property type="molecule type" value="Genomic_DNA"/>
</dbReference>
<evidence type="ECO:0000313" key="2">
    <source>
        <dbReference type="EMBL" id="KAK2705582.1"/>
    </source>
</evidence>
<dbReference type="EMBL" id="JAVRJZ010000010">
    <property type="protein sequence ID" value="KAK2717885.1"/>
    <property type="molecule type" value="Genomic_DNA"/>
</dbReference>
<dbReference type="EMBL" id="JAVRJZ010000020">
    <property type="protein sequence ID" value="KAK2706297.1"/>
    <property type="molecule type" value="Genomic_DNA"/>
</dbReference>
<gene>
    <name evidence="4" type="ORF">QYM36_006621</name>
    <name evidence="5" type="ORF">QYM36_006622</name>
    <name evidence="6" type="ORF">QYM36_006623</name>
    <name evidence="2" type="ORF">QYM36_015840</name>
    <name evidence="3" type="ORF">QYM36_016361</name>
</gene>
<evidence type="ECO:0000313" key="6">
    <source>
        <dbReference type="EMBL" id="KAK2717885.1"/>
    </source>
</evidence>
<evidence type="ECO:0000313" key="4">
    <source>
        <dbReference type="EMBL" id="KAK2717883.1"/>
    </source>
</evidence>
<evidence type="ECO:0000313" key="3">
    <source>
        <dbReference type="EMBL" id="KAK2706297.1"/>
    </source>
</evidence>
<sequence>MTGVELQPSKAGTISTATDEEHSVSQKVEWNYRLGKFIVRSTECRSIASREEETSYEAVLDYGAGIITGEKKIVKRPIKAAVKKLDTQN</sequence>
<dbReference type="AlphaFoldDB" id="A0AA88L3V8"/>
<reference evidence="4" key="1">
    <citation type="submission" date="2023-07" db="EMBL/GenBank/DDBJ databases">
        <title>Chromosome-level genome assembly of Artemia franciscana.</title>
        <authorList>
            <person name="Jo E."/>
        </authorList>
    </citation>
    <scope>NUCLEOTIDE SEQUENCE</scope>
    <source>
        <tissue evidence="4">Whole body</tissue>
    </source>
</reference>
<dbReference type="EMBL" id="JAVRJZ010000010">
    <property type="protein sequence ID" value="KAK2717883.1"/>
    <property type="molecule type" value="Genomic_DNA"/>
</dbReference>
<evidence type="ECO:0000313" key="5">
    <source>
        <dbReference type="EMBL" id="KAK2717884.1"/>
    </source>
</evidence>
<keyword evidence="7" id="KW-1185">Reference proteome</keyword>
<protein>
    <submittedName>
        <fullName evidence="4">Uncharacterized protein</fullName>
    </submittedName>
</protein>
<proteinExistence type="predicted"/>
<evidence type="ECO:0000313" key="7">
    <source>
        <dbReference type="Proteomes" id="UP001187531"/>
    </source>
</evidence>
<dbReference type="EMBL" id="JAVRJZ010000010">
    <property type="protein sequence ID" value="KAK2717884.1"/>
    <property type="molecule type" value="Genomic_DNA"/>
</dbReference>
<organism evidence="4 7">
    <name type="scientific">Artemia franciscana</name>
    <name type="common">Brine shrimp</name>
    <name type="synonym">Artemia sanfranciscana</name>
    <dbReference type="NCBI Taxonomy" id="6661"/>
    <lineage>
        <taxon>Eukaryota</taxon>
        <taxon>Metazoa</taxon>
        <taxon>Ecdysozoa</taxon>
        <taxon>Arthropoda</taxon>
        <taxon>Crustacea</taxon>
        <taxon>Branchiopoda</taxon>
        <taxon>Anostraca</taxon>
        <taxon>Artemiidae</taxon>
        <taxon>Artemia</taxon>
    </lineage>
</organism>
<dbReference type="Proteomes" id="UP001187531">
    <property type="component" value="Unassembled WGS sequence"/>
</dbReference>
<comment type="caution">
    <text evidence="4">The sequence shown here is derived from an EMBL/GenBank/DDBJ whole genome shotgun (WGS) entry which is preliminary data.</text>
</comment>
<evidence type="ECO:0000256" key="1">
    <source>
        <dbReference type="SAM" id="MobiDB-lite"/>
    </source>
</evidence>